<dbReference type="InterPro" id="IPR036291">
    <property type="entry name" value="NAD(P)-bd_dom_sf"/>
</dbReference>
<evidence type="ECO:0000259" key="3">
    <source>
        <dbReference type="Pfam" id="PF08240"/>
    </source>
</evidence>
<dbReference type="Pfam" id="PF00107">
    <property type="entry name" value="ADH_zinc_N"/>
    <property type="match status" value="1"/>
</dbReference>
<evidence type="ECO:0000313" key="5">
    <source>
        <dbReference type="Proteomes" id="UP000749559"/>
    </source>
</evidence>
<dbReference type="PANTHER" id="PTHR43401:SF2">
    <property type="entry name" value="L-THREONINE 3-DEHYDROGENASE"/>
    <property type="match status" value="1"/>
</dbReference>
<dbReference type="InterPro" id="IPR013154">
    <property type="entry name" value="ADH-like_N"/>
</dbReference>
<dbReference type="Gene3D" id="3.90.180.10">
    <property type="entry name" value="Medium-chain alcohol dehydrogenases, catalytic domain"/>
    <property type="match status" value="1"/>
</dbReference>
<name>A0A8J1URS1_OWEFU</name>
<dbReference type="GO" id="GO:0016491">
    <property type="term" value="F:oxidoreductase activity"/>
    <property type="evidence" value="ECO:0007669"/>
    <property type="project" value="InterPro"/>
</dbReference>
<reference evidence="4" key="1">
    <citation type="submission" date="2022-03" db="EMBL/GenBank/DDBJ databases">
        <authorList>
            <person name="Martin C."/>
        </authorList>
    </citation>
    <scope>NUCLEOTIDE SEQUENCE</scope>
</reference>
<keyword evidence="1" id="KW-0479">Metal-binding</keyword>
<comment type="caution">
    <text evidence="4">The sequence shown here is derived from an EMBL/GenBank/DDBJ whole genome shotgun (WGS) entry which is preliminary data.</text>
</comment>
<evidence type="ECO:0000313" key="4">
    <source>
        <dbReference type="EMBL" id="CAH1772345.1"/>
    </source>
</evidence>
<dbReference type="InterPro" id="IPR050129">
    <property type="entry name" value="Zn_alcohol_dh"/>
</dbReference>
<dbReference type="SUPFAM" id="SSF50129">
    <property type="entry name" value="GroES-like"/>
    <property type="match status" value="1"/>
</dbReference>
<dbReference type="Pfam" id="PF08240">
    <property type="entry name" value="ADH_N"/>
    <property type="match status" value="1"/>
</dbReference>
<dbReference type="PANTHER" id="PTHR43401">
    <property type="entry name" value="L-THREONINE 3-DEHYDROGENASE"/>
    <property type="match status" value="1"/>
</dbReference>
<dbReference type="SUPFAM" id="SSF51735">
    <property type="entry name" value="NAD(P)-binding Rossmann-fold domains"/>
    <property type="match status" value="1"/>
</dbReference>
<evidence type="ECO:0000259" key="2">
    <source>
        <dbReference type="Pfam" id="PF00107"/>
    </source>
</evidence>
<organism evidence="4 5">
    <name type="scientific">Owenia fusiformis</name>
    <name type="common">Polychaete worm</name>
    <dbReference type="NCBI Taxonomy" id="6347"/>
    <lineage>
        <taxon>Eukaryota</taxon>
        <taxon>Metazoa</taxon>
        <taxon>Spiralia</taxon>
        <taxon>Lophotrochozoa</taxon>
        <taxon>Annelida</taxon>
        <taxon>Polychaeta</taxon>
        <taxon>Sedentaria</taxon>
        <taxon>Canalipalpata</taxon>
        <taxon>Sabellida</taxon>
        <taxon>Oweniida</taxon>
        <taxon>Oweniidae</taxon>
        <taxon>Owenia</taxon>
    </lineage>
</organism>
<dbReference type="GO" id="GO:0008270">
    <property type="term" value="F:zinc ion binding"/>
    <property type="evidence" value="ECO:0007669"/>
    <property type="project" value="InterPro"/>
</dbReference>
<accession>A0A8J1URS1</accession>
<dbReference type="InterPro" id="IPR002328">
    <property type="entry name" value="ADH_Zn_CS"/>
</dbReference>
<feature type="domain" description="Alcohol dehydrogenase-like C-terminal" evidence="2">
    <location>
        <begin position="177"/>
        <end position="305"/>
    </location>
</feature>
<dbReference type="PROSITE" id="PS00059">
    <property type="entry name" value="ADH_ZINC"/>
    <property type="match status" value="1"/>
</dbReference>
<comment type="similarity">
    <text evidence="1">Belongs to the zinc-containing alcohol dehydrogenase family.</text>
</comment>
<keyword evidence="5" id="KW-1185">Reference proteome</keyword>
<keyword evidence="1" id="KW-0862">Zinc</keyword>
<feature type="domain" description="Alcohol dehydrogenase-like N-terminal" evidence="3">
    <location>
        <begin position="25"/>
        <end position="136"/>
    </location>
</feature>
<dbReference type="Proteomes" id="UP000749559">
    <property type="component" value="Unassembled WGS sequence"/>
</dbReference>
<dbReference type="EMBL" id="CAIIXF020000001">
    <property type="protein sequence ID" value="CAH1772345.1"/>
    <property type="molecule type" value="Genomic_DNA"/>
</dbReference>
<evidence type="ECO:0000256" key="1">
    <source>
        <dbReference type="RuleBase" id="RU361277"/>
    </source>
</evidence>
<proteinExistence type="inferred from homology"/>
<protein>
    <submittedName>
        <fullName evidence="4">Uncharacterized protein</fullName>
    </submittedName>
</protein>
<gene>
    <name evidence="4" type="ORF">OFUS_LOCUS119</name>
</gene>
<comment type="cofactor">
    <cofactor evidence="1">
        <name>Zn(2+)</name>
        <dbReference type="ChEBI" id="CHEBI:29105"/>
    </cofactor>
</comment>
<dbReference type="InterPro" id="IPR011032">
    <property type="entry name" value="GroES-like_sf"/>
</dbReference>
<dbReference type="Gene3D" id="3.40.50.720">
    <property type="entry name" value="NAD(P)-binding Rossmann-like Domain"/>
    <property type="match status" value="1"/>
</dbReference>
<dbReference type="InterPro" id="IPR013149">
    <property type="entry name" value="ADH-like_C"/>
</dbReference>
<dbReference type="OrthoDB" id="3941538at2759"/>
<dbReference type="AlphaFoldDB" id="A0A8J1URS1"/>
<sequence length="349" mass="37767">MQALHWDASRGSVKLVSLEKPQITKPDQLLIKVAYSGVCGTDLHVMKQEFPAAEKVVMGHEFTGTVENIGGEVTGFKIGDNVAVDPNSSCMKCAFCLKGQPNYCPTGGGRSAIGMFQNGGWAEYCVVPVAQVFSLPADLSLATSALCEPMSCLQRGWDMIQPLLDDAKILITGAGMIGLLWASLLHHKGYRNITLSEPTDGRRKLAKNLGLNLKVLTPDILATQYKDVDTAVHGFDLIMDCTGSPRAIEAIFPLLCRGATLCTFGCCPSGSKANICPADIMMKELRIVGSLINPYTFIKAVPLVAAMGERYLDYEKLGVKVYSLDGFDDAFKDLKNGNISKAMFKLNEN</sequence>